<dbReference type="RefSeq" id="XP_018985795.1">
    <property type="nucleotide sequence ID" value="XM_019128422.1"/>
</dbReference>
<evidence type="ECO:0000256" key="3">
    <source>
        <dbReference type="PROSITE-ProRule" id="PRU00221"/>
    </source>
</evidence>
<dbReference type="InterPro" id="IPR001680">
    <property type="entry name" value="WD40_rpt"/>
</dbReference>
<dbReference type="SUPFAM" id="SSF50978">
    <property type="entry name" value="WD40 repeat-like"/>
    <property type="match status" value="1"/>
</dbReference>
<keyword evidence="2" id="KW-0677">Repeat</keyword>
<keyword evidence="5" id="KW-1185">Reference proteome</keyword>
<protein>
    <submittedName>
        <fullName evidence="4">Uncharacterized protein</fullName>
    </submittedName>
</protein>
<feature type="repeat" description="WD" evidence="3">
    <location>
        <begin position="251"/>
        <end position="285"/>
    </location>
</feature>
<name>A0A1E3QU60_9ASCO</name>
<dbReference type="InterPro" id="IPR019775">
    <property type="entry name" value="WD40_repeat_CS"/>
</dbReference>
<gene>
    <name evidence="4" type="ORF">BABINDRAFT_160748</name>
</gene>
<dbReference type="Pfam" id="PF00400">
    <property type="entry name" value="WD40"/>
    <property type="match status" value="3"/>
</dbReference>
<dbReference type="Gene3D" id="2.130.10.10">
    <property type="entry name" value="YVTN repeat-like/Quinoprotein amine dehydrogenase"/>
    <property type="match status" value="1"/>
</dbReference>
<dbReference type="InterPro" id="IPR036322">
    <property type="entry name" value="WD40_repeat_dom_sf"/>
</dbReference>
<dbReference type="InterPro" id="IPR015943">
    <property type="entry name" value="WD40/YVTN_repeat-like_dom_sf"/>
</dbReference>
<dbReference type="PROSITE" id="PS00678">
    <property type="entry name" value="WD_REPEATS_1"/>
    <property type="match status" value="1"/>
</dbReference>
<dbReference type="Proteomes" id="UP000094336">
    <property type="component" value="Unassembled WGS sequence"/>
</dbReference>
<dbReference type="STRING" id="984486.A0A1E3QU60"/>
<dbReference type="SMART" id="SM00320">
    <property type="entry name" value="WD40"/>
    <property type="match status" value="4"/>
</dbReference>
<accession>A0A1E3QU60</accession>
<organism evidence="4 5">
    <name type="scientific">Babjeviella inositovora NRRL Y-12698</name>
    <dbReference type="NCBI Taxonomy" id="984486"/>
    <lineage>
        <taxon>Eukaryota</taxon>
        <taxon>Fungi</taxon>
        <taxon>Dikarya</taxon>
        <taxon>Ascomycota</taxon>
        <taxon>Saccharomycotina</taxon>
        <taxon>Pichiomycetes</taxon>
        <taxon>Serinales incertae sedis</taxon>
        <taxon>Babjeviella</taxon>
    </lineage>
</organism>
<dbReference type="EMBL" id="KV454429">
    <property type="protein sequence ID" value="ODQ80467.1"/>
    <property type="molecule type" value="Genomic_DNA"/>
</dbReference>
<dbReference type="OrthoDB" id="10262475at2759"/>
<evidence type="ECO:0000313" key="4">
    <source>
        <dbReference type="EMBL" id="ODQ80467.1"/>
    </source>
</evidence>
<dbReference type="AlphaFoldDB" id="A0A1E3QU60"/>
<evidence type="ECO:0000256" key="1">
    <source>
        <dbReference type="ARBA" id="ARBA00022574"/>
    </source>
</evidence>
<dbReference type="PROSITE" id="PS50082">
    <property type="entry name" value="WD_REPEATS_2"/>
    <property type="match status" value="1"/>
</dbReference>
<reference evidence="5" key="1">
    <citation type="submission" date="2016-05" db="EMBL/GenBank/DDBJ databases">
        <title>Comparative genomics of biotechnologically important yeasts.</title>
        <authorList>
            <consortium name="DOE Joint Genome Institute"/>
            <person name="Riley R."/>
            <person name="Haridas S."/>
            <person name="Wolfe K.H."/>
            <person name="Lopes M.R."/>
            <person name="Hittinger C.T."/>
            <person name="Goker M."/>
            <person name="Salamov A."/>
            <person name="Wisecaver J."/>
            <person name="Long T.M."/>
            <person name="Aerts A.L."/>
            <person name="Barry K."/>
            <person name="Choi C."/>
            <person name="Clum A."/>
            <person name="Coughlan A.Y."/>
            <person name="Deshpande S."/>
            <person name="Douglass A.P."/>
            <person name="Hanson S.J."/>
            <person name="Klenk H.-P."/>
            <person name="Labutti K."/>
            <person name="Lapidus A."/>
            <person name="Lindquist E."/>
            <person name="Lipzen A."/>
            <person name="Meier-Kolthoff J.P."/>
            <person name="Ohm R.A."/>
            <person name="Otillar R.P."/>
            <person name="Pangilinan J."/>
            <person name="Peng Y."/>
            <person name="Rokas A."/>
            <person name="Rosa C.A."/>
            <person name="Scheuner C."/>
            <person name="Sibirny A.A."/>
            <person name="Slot J.C."/>
            <person name="Stielow J.B."/>
            <person name="Sun H."/>
            <person name="Kurtzman C.P."/>
            <person name="Blackwell M."/>
            <person name="Grigoriev I.V."/>
            <person name="Jeffries T.W."/>
        </authorList>
    </citation>
    <scope>NUCLEOTIDE SEQUENCE [LARGE SCALE GENOMIC DNA]</scope>
    <source>
        <strain evidence="5">NRRL Y-12698</strain>
    </source>
</reference>
<evidence type="ECO:0000313" key="5">
    <source>
        <dbReference type="Proteomes" id="UP000094336"/>
    </source>
</evidence>
<dbReference type="GeneID" id="30146275"/>
<sequence>MSNITELAQPPVDLISSCRLSPTYPHLLVSAWDGTVSLYDADILTAHTRSGPMVRLQNQSSVLDTTFDLSLTGHGRKAYYGSLDGSIGEIDFENNALGGTVGKKHTHAVSAVKSIPGLELLVAGSWDKSLQYVDVRSPSTDTVTLPGKVFSMDANEKNVIVAMSDRIIHIYDLRSPRQPFQIRESGLKYQTKDIEIMPTGEGYVQSSIEGRISVEWIDPSDRYQSQKYAFKCHRLSSKDAGGADVDNVTSVNALSFHPRHYTLFTAGSDGHVCIWDFNTRKRLKQYSKLDLPVLHLSTAERKGQTMMALCTGDESFKRLPKEEVHGNVHASQPAVKSRIYLKGLADNEGMPKKVNGR</sequence>
<proteinExistence type="predicted"/>
<evidence type="ECO:0000256" key="2">
    <source>
        <dbReference type="ARBA" id="ARBA00022737"/>
    </source>
</evidence>
<keyword evidence="1 3" id="KW-0853">WD repeat</keyword>
<dbReference type="PANTHER" id="PTHR10971">
    <property type="entry name" value="MRNA EXPORT FACTOR AND BUB3"/>
    <property type="match status" value="1"/>
</dbReference>